<feature type="signal peptide" evidence="1">
    <location>
        <begin position="1"/>
        <end position="20"/>
    </location>
</feature>
<dbReference type="EMBL" id="CDMY01000395">
    <property type="protein sequence ID" value="CEM09636.1"/>
    <property type="molecule type" value="Genomic_DNA"/>
</dbReference>
<gene>
    <name evidence="2" type="ORF">Vbra_4278</name>
</gene>
<accession>A0A0G4FAL0</accession>
<name>A0A0G4FAL0_VITBC</name>
<evidence type="ECO:0000313" key="3">
    <source>
        <dbReference type="Proteomes" id="UP000041254"/>
    </source>
</evidence>
<feature type="chain" id="PRO_5005188822" evidence="1">
    <location>
        <begin position="21"/>
        <end position="241"/>
    </location>
</feature>
<organism evidence="2 3">
    <name type="scientific">Vitrella brassicaformis (strain CCMP3155)</name>
    <dbReference type="NCBI Taxonomy" id="1169540"/>
    <lineage>
        <taxon>Eukaryota</taxon>
        <taxon>Sar</taxon>
        <taxon>Alveolata</taxon>
        <taxon>Colpodellida</taxon>
        <taxon>Vitrellaceae</taxon>
        <taxon>Vitrella</taxon>
    </lineage>
</organism>
<dbReference type="SUPFAM" id="SSF103511">
    <property type="entry name" value="Chlorophyll a-b binding protein"/>
    <property type="match status" value="1"/>
</dbReference>
<dbReference type="OrthoDB" id="2019915at2759"/>
<dbReference type="InParanoid" id="A0A0G4FAL0"/>
<dbReference type="Proteomes" id="UP000041254">
    <property type="component" value="Unassembled WGS sequence"/>
</dbReference>
<sequence>MIPRTLLLTLVTSSLLSALARRPASRAPQLLAFQPSARELAKVYGRLAGEGVAARLLENRPRIGITQFVERLPDLPYSAPSTDRYKEQLTGDISREFIDGSVVHYAWEALSKWKGELTRDNFEVAVAELTFNGFDSFCASVSDSLSDFYPIDQTPGKSIIQDAQPINEKLQSLSRDWENERLEREIEEARLTGWSKGAELINGRTAMFFVATGLLTEFWTGQSIPEQIQTLFQTLGVAPPS</sequence>
<dbReference type="AlphaFoldDB" id="A0A0G4FAL0"/>
<evidence type="ECO:0000256" key="1">
    <source>
        <dbReference type="SAM" id="SignalP"/>
    </source>
</evidence>
<reference evidence="2 3" key="1">
    <citation type="submission" date="2014-11" db="EMBL/GenBank/DDBJ databases">
        <authorList>
            <person name="Zhu J."/>
            <person name="Qi W."/>
            <person name="Song R."/>
        </authorList>
    </citation>
    <scope>NUCLEOTIDE SEQUENCE [LARGE SCALE GENOMIC DNA]</scope>
</reference>
<keyword evidence="1" id="KW-0732">Signal</keyword>
<dbReference type="VEuPathDB" id="CryptoDB:Vbra_4278"/>
<proteinExistence type="predicted"/>
<evidence type="ECO:0000313" key="2">
    <source>
        <dbReference type="EMBL" id="CEM09636.1"/>
    </source>
</evidence>
<keyword evidence="3" id="KW-1185">Reference proteome</keyword>
<protein>
    <submittedName>
        <fullName evidence="2">Uncharacterized protein</fullName>
    </submittedName>
</protein>